<evidence type="ECO:0000256" key="4">
    <source>
        <dbReference type="SAM" id="MobiDB-lite"/>
    </source>
</evidence>
<protein>
    <submittedName>
        <fullName evidence="7">GTPase IMAP family member 9-like</fullName>
    </submittedName>
</protein>
<keyword evidence="6" id="KW-1185">Reference proteome</keyword>
<evidence type="ECO:0000256" key="3">
    <source>
        <dbReference type="ARBA" id="ARBA00023134"/>
    </source>
</evidence>
<dbReference type="FunFam" id="3.40.50.300:FF:000366">
    <property type="entry name" value="GTPase, IMAP family member 2"/>
    <property type="match status" value="1"/>
</dbReference>
<feature type="region of interest" description="Disordered" evidence="4">
    <location>
        <begin position="1"/>
        <end position="39"/>
    </location>
</feature>
<gene>
    <name evidence="7" type="primary">LOC120038186</name>
</gene>
<accession>A0A8U0QDR6</accession>
<feature type="domain" description="AIG1-type G" evidence="5">
    <location>
        <begin position="68"/>
        <end position="279"/>
    </location>
</feature>
<sequence length="313" mass="35247">MDLRPKGKKDDQNAVDSQDNDNATASKISISPHNSDDSSRLLLSADSYEHAVMLATLLLEIQDGFVQPAEVRIVLVGKTGAGKSSTGNTILERELFTSDMSPNPVTEKCEKQSGVVDGRKIVVIDTPGISDISLTDTYLIYKMWKQFWRTDKVEIERCIKMSVPGPHVFLLVIRLDRYTEEQRKAVEYIQDNYGKGASDYTMVLFTGADQLEGKSAKEFLKESQELHTLVKSCGGRYHVFNNREQRDRTQVRVLLRKIEEMVKRNGGKHYTNEMYEKAQKEIRNRQLLELGVGVGCRAIALGVGLEAQKMVSL</sequence>
<dbReference type="Gene3D" id="3.40.50.300">
    <property type="entry name" value="P-loop containing nucleotide triphosphate hydrolases"/>
    <property type="match status" value="1"/>
</dbReference>
<proteinExistence type="inferred from homology"/>
<dbReference type="RefSeq" id="XP_038839974.1">
    <property type="nucleotide sequence ID" value="XM_038984046.1"/>
</dbReference>
<keyword evidence="3" id="KW-0342">GTP-binding</keyword>
<dbReference type="AlphaFoldDB" id="A0A8U0QDR6"/>
<dbReference type="CDD" id="cd01852">
    <property type="entry name" value="AIG1"/>
    <property type="match status" value="1"/>
</dbReference>
<organism evidence="6 7">
    <name type="scientific">Salvelinus namaycush</name>
    <name type="common">Lake trout</name>
    <name type="synonym">Salmo namaycush</name>
    <dbReference type="NCBI Taxonomy" id="8040"/>
    <lineage>
        <taxon>Eukaryota</taxon>
        <taxon>Metazoa</taxon>
        <taxon>Chordata</taxon>
        <taxon>Craniata</taxon>
        <taxon>Vertebrata</taxon>
        <taxon>Euteleostomi</taxon>
        <taxon>Actinopterygii</taxon>
        <taxon>Neopterygii</taxon>
        <taxon>Teleostei</taxon>
        <taxon>Protacanthopterygii</taxon>
        <taxon>Salmoniformes</taxon>
        <taxon>Salmonidae</taxon>
        <taxon>Salmoninae</taxon>
        <taxon>Salvelinus</taxon>
    </lineage>
</organism>
<dbReference type="PANTHER" id="PTHR10903:SF112">
    <property type="entry name" value="SI:CH211-113E8.5"/>
    <property type="match status" value="1"/>
</dbReference>
<dbReference type="InterPro" id="IPR027417">
    <property type="entry name" value="P-loop_NTPase"/>
</dbReference>
<dbReference type="Proteomes" id="UP000808372">
    <property type="component" value="Unplaced"/>
</dbReference>
<evidence type="ECO:0000259" key="5">
    <source>
        <dbReference type="PROSITE" id="PS51720"/>
    </source>
</evidence>
<dbReference type="PROSITE" id="PS51720">
    <property type="entry name" value="G_AIG1"/>
    <property type="match status" value="1"/>
</dbReference>
<keyword evidence="2" id="KW-0547">Nucleotide-binding</keyword>
<dbReference type="GO" id="GO:0005525">
    <property type="term" value="F:GTP binding"/>
    <property type="evidence" value="ECO:0007669"/>
    <property type="project" value="UniProtKB-KW"/>
</dbReference>
<dbReference type="Pfam" id="PF04548">
    <property type="entry name" value="AIG1"/>
    <property type="match status" value="1"/>
</dbReference>
<evidence type="ECO:0000313" key="6">
    <source>
        <dbReference type="Proteomes" id="UP000808372"/>
    </source>
</evidence>
<evidence type="ECO:0000256" key="1">
    <source>
        <dbReference type="ARBA" id="ARBA00008535"/>
    </source>
</evidence>
<dbReference type="GeneID" id="120038186"/>
<dbReference type="PANTHER" id="PTHR10903">
    <property type="entry name" value="GTPASE, IMAP FAMILY MEMBER-RELATED"/>
    <property type="match status" value="1"/>
</dbReference>
<comment type="similarity">
    <text evidence="1">Belongs to the TRAFAC class TrmE-Era-EngA-EngB-Septin-like GTPase superfamily. AIG1/Toc34/Toc159-like paraseptin GTPase family. IAN subfamily.</text>
</comment>
<feature type="compositionally biased region" description="Basic and acidic residues" evidence="4">
    <location>
        <begin position="1"/>
        <end position="12"/>
    </location>
</feature>
<name>A0A8U0QDR6_SALNM</name>
<evidence type="ECO:0000313" key="7">
    <source>
        <dbReference type="RefSeq" id="XP_038839974.1"/>
    </source>
</evidence>
<dbReference type="InterPro" id="IPR045058">
    <property type="entry name" value="GIMA/IAN/Toc"/>
</dbReference>
<dbReference type="SUPFAM" id="SSF52540">
    <property type="entry name" value="P-loop containing nucleoside triphosphate hydrolases"/>
    <property type="match status" value="1"/>
</dbReference>
<dbReference type="KEGG" id="snh:120038186"/>
<dbReference type="InterPro" id="IPR006703">
    <property type="entry name" value="G_AIG1"/>
</dbReference>
<feature type="compositionally biased region" description="Polar residues" evidence="4">
    <location>
        <begin position="14"/>
        <end position="33"/>
    </location>
</feature>
<evidence type="ECO:0000256" key="2">
    <source>
        <dbReference type="ARBA" id="ARBA00022741"/>
    </source>
</evidence>
<reference evidence="7" key="1">
    <citation type="submission" date="2025-08" db="UniProtKB">
        <authorList>
            <consortium name="RefSeq"/>
        </authorList>
    </citation>
    <scope>IDENTIFICATION</scope>
    <source>
        <tissue evidence="7">White muscle</tissue>
    </source>
</reference>